<name>A0A2M7G904_9BACT</name>
<comment type="caution">
    <text evidence="2">The sequence shown here is derived from an EMBL/GenBank/DDBJ whole genome shotgun (WGS) entry which is preliminary data.</text>
</comment>
<dbReference type="Pfam" id="PF01476">
    <property type="entry name" value="LysM"/>
    <property type="match status" value="1"/>
</dbReference>
<organism evidence="2 3">
    <name type="scientific">bacterium (Candidatus Blackallbacteria) CG17_big_fil_post_rev_8_21_14_2_50_48_46</name>
    <dbReference type="NCBI Taxonomy" id="2014261"/>
    <lineage>
        <taxon>Bacteria</taxon>
        <taxon>Candidatus Blackallbacteria</taxon>
    </lineage>
</organism>
<protein>
    <recommendedName>
        <fullName evidence="1">LysM domain-containing protein</fullName>
    </recommendedName>
</protein>
<dbReference type="SMART" id="SM00257">
    <property type="entry name" value="LysM"/>
    <property type="match status" value="1"/>
</dbReference>
<sequence>MILCERRQFQMGRIDGRSVTPTTPAFGGLSPVFQTNKVTPSPAQPLFQQFDQLNAGTAQGSALTDVSLETPAHPETHQVKRGESLSTIAKKYFGNSNLYMELFKANQDILTHPNQLTVGMTIKLPSALFPASESEAKSQVLPGASLNAYRNQNPLSYITLAPGKPSPEVSNPLEATSSPLLQELMGHQGDFEHFLKTPDKQRTGQNIIDHDDAVKVNKRFDIHPGLTLQTLKTQLPAWAEKVSAVLAENHAKITLPTASGEGKTVDSAFFQNLAARVKAGEYNQVKQDFQNQFGIGFVNTLFAVDDVAANIQNDPYYQAVKEAPKTIDLDAVSEEFNLASDKLNYLAHTPAHGHKQIPVQLEMNAADLQRATTPRSAQDMIQDLSGFFNAKGVLTQPTEFENKVYEILNDSTSRRTLIEHFKLNSEANLSALVPAVTGESGMAASQIDYNSYFAVASVMMNRALGRNLKKAALQKAQGVPEAKFKPVSLSEIIKEKGQFEIVWRKMPNGKTFYEYNQAQNQAFLNGKLKADGNSYRATKLAYEVSQDLFSGMNRLSAEVDGIDRKGMGRSTAQLFYFNQSRSQDYSRNKDAAVALIDNNNTHVFFKAWDDIAYFR</sequence>
<evidence type="ECO:0000313" key="3">
    <source>
        <dbReference type="Proteomes" id="UP000231019"/>
    </source>
</evidence>
<dbReference type="Proteomes" id="UP000231019">
    <property type="component" value="Unassembled WGS sequence"/>
</dbReference>
<gene>
    <name evidence="2" type="ORF">COW36_04545</name>
</gene>
<accession>A0A2M7G904</accession>
<dbReference type="InterPro" id="IPR018392">
    <property type="entry name" value="LysM"/>
</dbReference>
<dbReference type="EMBL" id="PFFQ01000012">
    <property type="protein sequence ID" value="PIW18567.1"/>
    <property type="molecule type" value="Genomic_DNA"/>
</dbReference>
<reference evidence="2 3" key="1">
    <citation type="submission" date="2017-09" db="EMBL/GenBank/DDBJ databases">
        <title>Depth-based differentiation of microbial function through sediment-hosted aquifers and enrichment of novel symbionts in the deep terrestrial subsurface.</title>
        <authorList>
            <person name="Probst A.J."/>
            <person name="Ladd B."/>
            <person name="Jarett J.K."/>
            <person name="Geller-Mcgrath D.E."/>
            <person name="Sieber C.M."/>
            <person name="Emerson J.B."/>
            <person name="Anantharaman K."/>
            <person name="Thomas B.C."/>
            <person name="Malmstrom R."/>
            <person name="Stieglmeier M."/>
            <person name="Klingl A."/>
            <person name="Woyke T."/>
            <person name="Ryan C.M."/>
            <person name="Banfield J.F."/>
        </authorList>
    </citation>
    <scope>NUCLEOTIDE SEQUENCE [LARGE SCALE GENOMIC DNA]</scope>
    <source>
        <strain evidence="2">CG17_big_fil_post_rev_8_21_14_2_50_48_46</strain>
    </source>
</reference>
<dbReference type="CDD" id="cd00118">
    <property type="entry name" value="LysM"/>
    <property type="match status" value="1"/>
</dbReference>
<proteinExistence type="predicted"/>
<dbReference type="PROSITE" id="PS51782">
    <property type="entry name" value="LYSM"/>
    <property type="match status" value="1"/>
</dbReference>
<dbReference type="InterPro" id="IPR036779">
    <property type="entry name" value="LysM_dom_sf"/>
</dbReference>
<evidence type="ECO:0000313" key="2">
    <source>
        <dbReference type="EMBL" id="PIW18567.1"/>
    </source>
</evidence>
<evidence type="ECO:0000259" key="1">
    <source>
        <dbReference type="PROSITE" id="PS51782"/>
    </source>
</evidence>
<feature type="domain" description="LysM" evidence="1">
    <location>
        <begin position="75"/>
        <end position="124"/>
    </location>
</feature>
<dbReference type="Gene3D" id="3.10.350.10">
    <property type="entry name" value="LysM domain"/>
    <property type="match status" value="1"/>
</dbReference>
<dbReference type="AlphaFoldDB" id="A0A2M7G904"/>